<evidence type="ECO:0008006" key="3">
    <source>
        <dbReference type="Google" id="ProtNLM"/>
    </source>
</evidence>
<name>A0A4U1JDC6_9BACT</name>
<dbReference type="SUPFAM" id="SSF50965">
    <property type="entry name" value="Galactose oxidase, central domain"/>
    <property type="match status" value="1"/>
</dbReference>
<proteinExistence type="predicted"/>
<dbReference type="AlphaFoldDB" id="A0A4U1JDC6"/>
<dbReference type="OrthoDB" id="5494741at2"/>
<dbReference type="InterPro" id="IPR015915">
    <property type="entry name" value="Kelch-typ_b-propeller"/>
</dbReference>
<accession>A0A4U1JDC6</accession>
<dbReference type="Gene3D" id="2.120.10.80">
    <property type="entry name" value="Kelch-type beta propeller"/>
    <property type="match status" value="1"/>
</dbReference>
<dbReference type="InterPro" id="IPR011043">
    <property type="entry name" value="Gal_Oxase/kelch_b-propeller"/>
</dbReference>
<evidence type="ECO:0000313" key="1">
    <source>
        <dbReference type="EMBL" id="TKD08667.1"/>
    </source>
</evidence>
<evidence type="ECO:0000313" key="2">
    <source>
        <dbReference type="Proteomes" id="UP000309215"/>
    </source>
</evidence>
<sequence length="455" mass="44933">MDRRAGWLVAAALLGSGCSEEPIERTLQIVTGHEADTFSATPAVTKIRIQAKTASGTTFAAETTPGGTFDLGEVPEDEPLGVEVTGTTAEGATVVRGRSLTGIVPGAFASADIPVFVQRVGQWARPPGGLVRAHVDAPAAVLGEQFLVTTGGSAAASADGAADVRLGDFYDLLGLGPAVTPALPLPARTIVGRPGGMMLLGETGASAVDADGSAYAVAWPASAGSFADVAGGLVVESPSGTSYVVGATRAGTATDVVLVVSSAGALSVLRLSAARRGAAAAWAPGVGLVVAGGNTSAAGFEVLPEGGTAFAPRDMPADATEGAAAVVAGDGKMALVGGLDAMGAAANVRTWSPSCTSACATEEVAGAVLPVGLTRAQGFSLGGSRMLVVGHEATAAKLVRVFVVDRSGPTVEERPLREPRAGAAVVAAPNGTLAILGGVLEDGSPALHVETLFPD</sequence>
<dbReference type="PROSITE" id="PS51257">
    <property type="entry name" value="PROKAR_LIPOPROTEIN"/>
    <property type="match status" value="1"/>
</dbReference>
<organism evidence="1 2">
    <name type="scientific">Polyangium fumosum</name>
    <dbReference type="NCBI Taxonomy" id="889272"/>
    <lineage>
        <taxon>Bacteria</taxon>
        <taxon>Pseudomonadati</taxon>
        <taxon>Myxococcota</taxon>
        <taxon>Polyangia</taxon>
        <taxon>Polyangiales</taxon>
        <taxon>Polyangiaceae</taxon>
        <taxon>Polyangium</taxon>
    </lineage>
</organism>
<dbReference type="Proteomes" id="UP000309215">
    <property type="component" value="Unassembled WGS sequence"/>
</dbReference>
<keyword evidence="2" id="KW-1185">Reference proteome</keyword>
<gene>
    <name evidence="1" type="ORF">E8A74_14740</name>
</gene>
<comment type="caution">
    <text evidence="1">The sequence shown here is derived from an EMBL/GenBank/DDBJ whole genome shotgun (WGS) entry which is preliminary data.</text>
</comment>
<dbReference type="EMBL" id="SSMQ01000013">
    <property type="protein sequence ID" value="TKD08667.1"/>
    <property type="molecule type" value="Genomic_DNA"/>
</dbReference>
<reference evidence="1 2" key="1">
    <citation type="submission" date="2019-04" db="EMBL/GenBank/DDBJ databases">
        <authorList>
            <person name="Li Y."/>
            <person name="Wang J."/>
        </authorList>
    </citation>
    <scope>NUCLEOTIDE SEQUENCE [LARGE SCALE GENOMIC DNA]</scope>
    <source>
        <strain evidence="1 2">DSM 14668</strain>
    </source>
</reference>
<protein>
    <recommendedName>
        <fullName evidence="3">Kelch-like protein</fullName>
    </recommendedName>
</protein>